<evidence type="ECO:0000313" key="5">
    <source>
        <dbReference type="EMBL" id="CAF2089202.1"/>
    </source>
</evidence>
<evidence type="ECO:0000256" key="2">
    <source>
        <dbReference type="ARBA" id="ARBA00022679"/>
    </source>
</evidence>
<accession>A0A816SXQ0</accession>
<evidence type="ECO:0000313" key="6">
    <source>
        <dbReference type="Proteomes" id="UP000663824"/>
    </source>
</evidence>
<evidence type="ECO:0000256" key="3">
    <source>
        <dbReference type="ARBA" id="ARBA00023180"/>
    </source>
</evidence>
<protein>
    <recommendedName>
        <fullName evidence="4">Glycosyltransferase 61 catalytic domain-containing protein</fullName>
    </recommendedName>
</protein>
<name>A0A816SXQ0_9BILA</name>
<evidence type="ECO:0000256" key="1">
    <source>
        <dbReference type="ARBA" id="ARBA00022676"/>
    </source>
</evidence>
<keyword evidence="2" id="KW-0808">Transferase</keyword>
<sequence length="362" mass="40989">MWYSIGKSNPFEAAFMIVTNAVAQSFDGNVLVQTCSRAITVIGCSTFDTNLRLQSRFPLQRDATYCTESGTKMHTTVISVNKLVVIAHTWYNAYYHLLTEAMSRLMILHELLVLDPDIYILLQHPIYSNSATDLFNLFGIDNKRVIYFYSSPRENGTLYRAKIMFVPRGIGCGGAPPSLLEQIHVKALNFVYNRSTPPKPYLSLPLPVVLNKNHNITFQHKNVTRVKAGPIIIISRSITRPRHLKNEMEIMHFLSKEYSAIPVVFFLSNISLIDTIAMFNSARVVIAPHGAGQIHLLWMRQGTAIIEISPAASFNGCFQPIATYRQVHSYIYFDPHASGRGGLQVNMTNFSQFFREVMQGRY</sequence>
<dbReference type="PANTHER" id="PTHR20961">
    <property type="entry name" value="GLYCOSYLTRANSFERASE"/>
    <property type="match status" value="1"/>
</dbReference>
<dbReference type="EMBL" id="CAJNRE010010262">
    <property type="protein sequence ID" value="CAF2089202.1"/>
    <property type="molecule type" value="Genomic_DNA"/>
</dbReference>
<dbReference type="GO" id="GO:0016757">
    <property type="term" value="F:glycosyltransferase activity"/>
    <property type="evidence" value="ECO:0007669"/>
    <property type="project" value="UniProtKB-KW"/>
</dbReference>
<dbReference type="Proteomes" id="UP000663824">
    <property type="component" value="Unassembled WGS sequence"/>
</dbReference>
<dbReference type="InterPro" id="IPR007657">
    <property type="entry name" value="Glycosyltransferase_61"/>
</dbReference>
<dbReference type="AlphaFoldDB" id="A0A816SXQ0"/>
<keyword evidence="3" id="KW-0325">Glycoprotein</keyword>
<organism evidence="5 6">
    <name type="scientific">Rotaria magnacalcarata</name>
    <dbReference type="NCBI Taxonomy" id="392030"/>
    <lineage>
        <taxon>Eukaryota</taxon>
        <taxon>Metazoa</taxon>
        <taxon>Spiralia</taxon>
        <taxon>Gnathifera</taxon>
        <taxon>Rotifera</taxon>
        <taxon>Eurotatoria</taxon>
        <taxon>Bdelloidea</taxon>
        <taxon>Philodinida</taxon>
        <taxon>Philodinidae</taxon>
        <taxon>Rotaria</taxon>
    </lineage>
</organism>
<dbReference type="InterPro" id="IPR049625">
    <property type="entry name" value="Glyco_transf_61_cat"/>
</dbReference>
<dbReference type="Pfam" id="PF04577">
    <property type="entry name" value="Glyco_transf_61"/>
    <property type="match status" value="1"/>
</dbReference>
<feature type="domain" description="Glycosyltransferase 61 catalytic" evidence="4">
    <location>
        <begin position="94"/>
        <end position="306"/>
    </location>
</feature>
<evidence type="ECO:0000259" key="4">
    <source>
        <dbReference type="Pfam" id="PF04577"/>
    </source>
</evidence>
<keyword evidence="1" id="KW-0328">Glycosyltransferase</keyword>
<comment type="caution">
    <text evidence="5">The sequence shown here is derived from an EMBL/GenBank/DDBJ whole genome shotgun (WGS) entry which is preliminary data.</text>
</comment>
<reference evidence="5" key="1">
    <citation type="submission" date="2021-02" db="EMBL/GenBank/DDBJ databases">
        <authorList>
            <person name="Nowell W R."/>
        </authorList>
    </citation>
    <scope>NUCLEOTIDE SEQUENCE</scope>
</reference>
<proteinExistence type="predicted"/>
<gene>
    <name evidence="5" type="ORF">MBJ925_LOCUS20035</name>
</gene>